<evidence type="ECO:0000313" key="2">
    <source>
        <dbReference type="Proteomes" id="UP000238479"/>
    </source>
</evidence>
<dbReference type="AlphaFoldDB" id="A0A2P6P9R8"/>
<organism evidence="1 2">
    <name type="scientific">Rosa chinensis</name>
    <name type="common">China rose</name>
    <dbReference type="NCBI Taxonomy" id="74649"/>
    <lineage>
        <taxon>Eukaryota</taxon>
        <taxon>Viridiplantae</taxon>
        <taxon>Streptophyta</taxon>
        <taxon>Embryophyta</taxon>
        <taxon>Tracheophyta</taxon>
        <taxon>Spermatophyta</taxon>
        <taxon>Magnoliopsida</taxon>
        <taxon>eudicotyledons</taxon>
        <taxon>Gunneridae</taxon>
        <taxon>Pentapetalae</taxon>
        <taxon>rosids</taxon>
        <taxon>fabids</taxon>
        <taxon>Rosales</taxon>
        <taxon>Rosaceae</taxon>
        <taxon>Rosoideae</taxon>
        <taxon>Rosoideae incertae sedis</taxon>
        <taxon>Rosa</taxon>
    </lineage>
</organism>
<dbReference type="Proteomes" id="UP000238479">
    <property type="component" value="Chromosome 7"/>
</dbReference>
<comment type="caution">
    <text evidence="1">The sequence shown here is derived from an EMBL/GenBank/DDBJ whole genome shotgun (WGS) entry which is preliminary data.</text>
</comment>
<sequence>MGRGFYGWWDDAKWVAGIGDWVWRSLPHRDQKGLGLAETHPGSSGIRPKTDGVGGGVLIRVAGFSPARDGRAVAGVEVRDGMGAQSVFGCPTADLGLATQVGPWFGPFVLSGYVFGIQEIL</sequence>
<protein>
    <submittedName>
        <fullName evidence="1">Uncharacterized protein</fullName>
    </submittedName>
</protein>
<gene>
    <name evidence="1" type="ORF">RchiOBHm_Chr7g0208591</name>
</gene>
<reference evidence="1 2" key="1">
    <citation type="journal article" date="2018" name="Nat. Genet.">
        <title>The Rosa genome provides new insights in the design of modern roses.</title>
        <authorList>
            <person name="Bendahmane M."/>
        </authorList>
    </citation>
    <scope>NUCLEOTIDE SEQUENCE [LARGE SCALE GENOMIC DNA]</scope>
    <source>
        <strain evidence="2">cv. Old Blush</strain>
    </source>
</reference>
<dbReference type="EMBL" id="PDCK01000045">
    <property type="protein sequence ID" value="PRQ18669.1"/>
    <property type="molecule type" value="Genomic_DNA"/>
</dbReference>
<name>A0A2P6P9R8_ROSCH</name>
<evidence type="ECO:0000313" key="1">
    <source>
        <dbReference type="EMBL" id="PRQ18669.1"/>
    </source>
</evidence>
<dbReference type="Gramene" id="PRQ18669">
    <property type="protein sequence ID" value="PRQ18669"/>
    <property type="gene ID" value="RchiOBHm_Chr7g0208591"/>
</dbReference>
<accession>A0A2P6P9R8</accession>
<keyword evidence="2" id="KW-1185">Reference proteome</keyword>
<proteinExistence type="predicted"/>